<evidence type="ECO:0008006" key="3">
    <source>
        <dbReference type="Google" id="ProtNLM"/>
    </source>
</evidence>
<keyword evidence="2" id="KW-1185">Reference proteome</keyword>
<sequence length="482" mass="53693">MLRYIVERISDGAFLELELPINVSSAGKKKCGPGKFSGEIMPVVEAYRYAGTNALIEPRGTFIHEEADGQIRGTWIVTRSEFEGARWRIEGAGYSSYFNGYPYEGEYWGVQVDPIAAARHVITYIQGRNASNIGVTLTGSSSKRVGTDSDLKADAAKKVMDAKKKAWDEFAKPRKTLEAEVKKISKPYDDAIRIMNRDRRILFDDYAAAVAAKKPKATIDAKKAPVDAKDKEIKTKRDAKAKATKTRRDKIDDLKITEEPLETAFDAAKEDYEAAKDKATDDAGAWKMLWWDTPDAGKLMTEAIEEAGYEWVEWSGWNADKTKILKEIRCVPTVGRKREDLSFIEGDNVLEVVAIKDDSADYANSVTVIGAGEGKSALRFEVGIADGRRRTPVVIDAKHLTRQTAVENLARVELARRQQKLKVAAVRVDASHANAPRGTFDVGDIIPVDTDGGWTGRRVFWRRIEEIEWIGLETADLILEDA</sequence>
<dbReference type="EMBL" id="CP049863">
    <property type="protein sequence ID" value="QIK62335.1"/>
    <property type="molecule type" value="Genomic_DNA"/>
</dbReference>
<evidence type="ECO:0000313" key="2">
    <source>
        <dbReference type="Proteomes" id="UP000502677"/>
    </source>
</evidence>
<proteinExistence type="predicted"/>
<accession>A0A6G7XCP7</accession>
<dbReference type="Proteomes" id="UP000502677">
    <property type="component" value="Chromosome"/>
</dbReference>
<dbReference type="RefSeq" id="WP_166288811.1">
    <property type="nucleotide sequence ID" value="NZ_CP049863.1"/>
</dbReference>
<protein>
    <recommendedName>
        <fullName evidence="3">Virus ReqiPepy6 Gp37-like protein</fullName>
    </recommendedName>
</protein>
<gene>
    <name evidence="1" type="ORF">G7068_03270</name>
</gene>
<organism evidence="1 2">
    <name type="scientific">Leucobacter viscericola</name>
    <dbReference type="NCBI Taxonomy" id="2714935"/>
    <lineage>
        <taxon>Bacteria</taxon>
        <taxon>Bacillati</taxon>
        <taxon>Actinomycetota</taxon>
        <taxon>Actinomycetes</taxon>
        <taxon>Micrococcales</taxon>
        <taxon>Microbacteriaceae</taxon>
        <taxon>Leucobacter</taxon>
    </lineage>
</organism>
<reference evidence="1 2" key="1">
    <citation type="submission" date="2020-03" db="EMBL/GenBank/DDBJ databases">
        <title>Leucobacter sp. nov., isolated from beetles.</title>
        <authorList>
            <person name="Hyun D.-W."/>
            <person name="Bae J.-W."/>
        </authorList>
    </citation>
    <scope>NUCLEOTIDE SEQUENCE [LARGE SCALE GENOMIC DNA]</scope>
    <source>
        <strain evidence="1 2">HDW9C</strain>
    </source>
</reference>
<name>A0A6G7XCP7_9MICO</name>
<dbReference type="KEGG" id="lvi:G7068_03270"/>
<evidence type="ECO:0000313" key="1">
    <source>
        <dbReference type="EMBL" id="QIK62335.1"/>
    </source>
</evidence>
<dbReference type="AlphaFoldDB" id="A0A6G7XCP7"/>